<evidence type="ECO:0000313" key="1">
    <source>
        <dbReference type="EMBL" id="GAH88757.1"/>
    </source>
</evidence>
<comment type="caution">
    <text evidence="1">The sequence shown here is derived from an EMBL/GenBank/DDBJ whole genome shotgun (WGS) entry which is preliminary data.</text>
</comment>
<name>X1J440_9ZZZZ</name>
<sequence>HFRKVDNEWEMAERRIWPVSSPSRDLDILGYEVRTSFVQLHEWSESHECLKWFAPVVKNSGHFPALIWGVEIRLENSTDCFRKSYRAGVLYIGLISIGLVKPGETVGVGYSGGPAPSSRWLVNSISTYLQMQELEGKTFELTITLKDGEETVLAENTFIYTFA</sequence>
<protein>
    <submittedName>
        <fullName evidence="1">Uncharacterized protein</fullName>
    </submittedName>
</protein>
<gene>
    <name evidence="1" type="ORF">S03H2_62187</name>
</gene>
<dbReference type="AlphaFoldDB" id="X1J440"/>
<feature type="non-terminal residue" evidence="1">
    <location>
        <position position="1"/>
    </location>
</feature>
<reference evidence="1" key="1">
    <citation type="journal article" date="2014" name="Front. Microbiol.">
        <title>High frequency of phylogenetically diverse reductive dehalogenase-homologous genes in deep subseafloor sedimentary metagenomes.</title>
        <authorList>
            <person name="Kawai M."/>
            <person name="Futagami T."/>
            <person name="Toyoda A."/>
            <person name="Takaki Y."/>
            <person name="Nishi S."/>
            <person name="Hori S."/>
            <person name="Arai W."/>
            <person name="Tsubouchi T."/>
            <person name="Morono Y."/>
            <person name="Uchiyama I."/>
            <person name="Ito T."/>
            <person name="Fujiyama A."/>
            <person name="Inagaki F."/>
            <person name="Takami H."/>
        </authorList>
    </citation>
    <scope>NUCLEOTIDE SEQUENCE</scope>
    <source>
        <strain evidence="1">Expedition CK06-06</strain>
    </source>
</reference>
<dbReference type="EMBL" id="BARU01040199">
    <property type="protein sequence ID" value="GAH88757.1"/>
    <property type="molecule type" value="Genomic_DNA"/>
</dbReference>
<proteinExistence type="predicted"/>
<organism evidence="1">
    <name type="scientific">marine sediment metagenome</name>
    <dbReference type="NCBI Taxonomy" id="412755"/>
    <lineage>
        <taxon>unclassified sequences</taxon>
        <taxon>metagenomes</taxon>
        <taxon>ecological metagenomes</taxon>
    </lineage>
</organism>
<accession>X1J440</accession>